<proteinExistence type="predicted"/>
<keyword evidence="1" id="KW-0175">Coiled coil</keyword>
<comment type="caution">
    <text evidence="2">The sequence shown here is derived from an EMBL/GenBank/DDBJ whole genome shotgun (WGS) entry which is preliminary data.</text>
</comment>
<gene>
    <name evidence="2" type="ORF">H8S77_28040</name>
</gene>
<evidence type="ECO:0008006" key="4">
    <source>
        <dbReference type="Google" id="ProtNLM"/>
    </source>
</evidence>
<reference evidence="2 3" key="1">
    <citation type="submission" date="2020-08" db="EMBL/GenBank/DDBJ databases">
        <title>Genome public.</title>
        <authorList>
            <person name="Liu C."/>
            <person name="Sun Q."/>
        </authorList>
    </citation>
    <scope>NUCLEOTIDE SEQUENCE [LARGE SCALE GENOMIC DNA]</scope>
    <source>
        <strain evidence="2 3">BX2</strain>
    </source>
</reference>
<evidence type="ECO:0000313" key="3">
    <source>
        <dbReference type="Proteomes" id="UP000644010"/>
    </source>
</evidence>
<accession>A0ABR7EBI5</accession>
<evidence type="ECO:0000256" key="1">
    <source>
        <dbReference type="SAM" id="Coils"/>
    </source>
</evidence>
<sequence length="58" mass="6699">MKKQGKEVTEEDYKKLLGEIASLKKDLTQERLRADFYEEMVAFGKEVYGIDLKKAGTK</sequence>
<keyword evidence="3" id="KW-1185">Reference proteome</keyword>
<organism evidence="2 3">
    <name type="scientific">Parabacteroides segnis</name>
    <dbReference type="NCBI Taxonomy" id="2763058"/>
    <lineage>
        <taxon>Bacteria</taxon>
        <taxon>Pseudomonadati</taxon>
        <taxon>Bacteroidota</taxon>
        <taxon>Bacteroidia</taxon>
        <taxon>Bacteroidales</taxon>
        <taxon>Tannerellaceae</taxon>
        <taxon>Parabacteroides</taxon>
    </lineage>
</organism>
<protein>
    <recommendedName>
        <fullName evidence="4">Transposase</fullName>
    </recommendedName>
</protein>
<evidence type="ECO:0000313" key="2">
    <source>
        <dbReference type="EMBL" id="MBC5646701.1"/>
    </source>
</evidence>
<dbReference type="EMBL" id="JACOOI010000093">
    <property type="protein sequence ID" value="MBC5646701.1"/>
    <property type="molecule type" value="Genomic_DNA"/>
</dbReference>
<dbReference type="Proteomes" id="UP000644010">
    <property type="component" value="Unassembled WGS sequence"/>
</dbReference>
<name>A0ABR7EBI5_9BACT</name>
<feature type="coiled-coil region" evidence="1">
    <location>
        <begin position="6"/>
        <end position="40"/>
    </location>
</feature>